<dbReference type="RefSeq" id="WP_090942255.1">
    <property type="nucleotide sequence ID" value="NZ_FNDJ01000020.1"/>
</dbReference>
<sequence>MTEVDQERDCGELGSCVPRQSGGGPTHWSDEASGNQPQKIDYVFAGRWHLFVPPGRVEHLTDVGQCGGDDHPCSDHYLFRSQVQLPSG</sequence>
<gene>
    <name evidence="2" type="ORF">SAMN05421869_12072</name>
</gene>
<feature type="compositionally biased region" description="Basic and acidic residues" evidence="1">
    <location>
        <begin position="1"/>
        <end position="11"/>
    </location>
</feature>
<protein>
    <submittedName>
        <fullName evidence="2">Uncharacterized protein</fullName>
    </submittedName>
</protein>
<proteinExistence type="predicted"/>
<name>A0A1G9FTI1_9ACTN</name>
<accession>A0A1G9FTI1</accession>
<feature type="region of interest" description="Disordered" evidence="1">
    <location>
        <begin position="1"/>
        <end position="35"/>
    </location>
</feature>
<evidence type="ECO:0000256" key="1">
    <source>
        <dbReference type="SAM" id="MobiDB-lite"/>
    </source>
</evidence>
<keyword evidence="3" id="KW-1185">Reference proteome</keyword>
<dbReference type="Proteomes" id="UP000199202">
    <property type="component" value="Unassembled WGS sequence"/>
</dbReference>
<evidence type="ECO:0000313" key="2">
    <source>
        <dbReference type="EMBL" id="SDK91736.1"/>
    </source>
</evidence>
<reference evidence="2 3" key="1">
    <citation type="submission" date="2016-10" db="EMBL/GenBank/DDBJ databases">
        <authorList>
            <person name="de Groot N.N."/>
        </authorList>
    </citation>
    <scope>NUCLEOTIDE SEQUENCE [LARGE SCALE GENOMIC DNA]</scope>
    <source>
        <strain evidence="2 3">CGMCC 4.6533</strain>
    </source>
</reference>
<dbReference type="EMBL" id="FNDJ01000020">
    <property type="protein sequence ID" value="SDK91736.1"/>
    <property type="molecule type" value="Genomic_DNA"/>
</dbReference>
<organism evidence="2 3">
    <name type="scientific">Nonomuraea jiangxiensis</name>
    <dbReference type="NCBI Taxonomy" id="633440"/>
    <lineage>
        <taxon>Bacteria</taxon>
        <taxon>Bacillati</taxon>
        <taxon>Actinomycetota</taxon>
        <taxon>Actinomycetes</taxon>
        <taxon>Streptosporangiales</taxon>
        <taxon>Streptosporangiaceae</taxon>
        <taxon>Nonomuraea</taxon>
    </lineage>
</organism>
<evidence type="ECO:0000313" key="3">
    <source>
        <dbReference type="Proteomes" id="UP000199202"/>
    </source>
</evidence>
<dbReference type="AlphaFoldDB" id="A0A1G9FTI1"/>